<proteinExistence type="predicted"/>
<reference evidence="2 3" key="1">
    <citation type="submission" date="2015-09" db="EMBL/GenBank/DDBJ databases">
        <authorList>
            <consortium name="Pathogen Informatics"/>
        </authorList>
    </citation>
    <scope>NUCLEOTIDE SEQUENCE [LARGE SCALE GENOMIC DNA]</scope>
    <source>
        <strain evidence="2 3">2789STDY5834898</strain>
    </source>
</reference>
<evidence type="ECO:0008006" key="4">
    <source>
        <dbReference type="Google" id="ProtNLM"/>
    </source>
</evidence>
<feature type="chain" id="PRO_5008027428" description="Lipoprotein" evidence="1">
    <location>
        <begin position="29"/>
        <end position="120"/>
    </location>
</feature>
<name>A0A174M091_BACUN</name>
<feature type="signal peptide" evidence="1">
    <location>
        <begin position="1"/>
        <end position="28"/>
    </location>
</feature>
<evidence type="ECO:0000256" key="1">
    <source>
        <dbReference type="SAM" id="SignalP"/>
    </source>
</evidence>
<organism evidence="2 3">
    <name type="scientific">Bacteroides uniformis</name>
    <dbReference type="NCBI Taxonomy" id="820"/>
    <lineage>
        <taxon>Bacteria</taxon>
        <taxon>Pseudomonadati</taxon>
        <taxon>Bacteroidota</taxon>
        <taxon>Bacteroidia</taxon>
        <taxon>Bacteroidales</taxon>
        <taxon>Bacteroidaceae</taxon>
        <taxon>Bacteroides</taxon>
    </lineage>
</organism>
<accession>A0A174M091</accession>
<dbReference type="EMBL" id="CZAO01000005">
    <property type="protein sequence ID" value="CUP28496.1"/>
    <property type="molecule type" value="Genomic_DNA"/>
</dbReference>
<keyword evidence="1" id="KW-0732">Signal</keyword>
<sequence length="120" mass="13409">MKTNRIVCRNLSALIIVFLSLFICQACSKDTPDLSTIRVQVETNSDEPVRIYGTKDGGETGIVIKNNYDKTFELEGDGFSIEARCQDQNTLIKINIWVNGKLKKNISGNKYVTSGYISLL</sequence>
<evidence type="ECO:0000313" key="2">
    <source>
        <dbReference type="EMBL" id="CUP28496.1"/>
    </source>
</evidence>
<protein>
    <recommendedName>
        <fullName evidence="4">Lipoprotein</fullName>
    </recommendedName>
</protein>
<dbReference type="RefSeq" id="WP_055300443.1">
    <property type="nucleotide sequence ID" value="NZ_CZAO01000005.1"/>
</dbReference>
<dbReference type="Proteomes" id="UP000095766">
    <property type="component" value="Unassembled WGS sequence"/>
</dbReference>
<gene>
    <name evidence="2" type="ORF">ERS852510_01208</name>
</gene>
<dbReference type="AlphaFoldDB" id="A0A174M091"/>
<evidence type="ECO:0000313" key="3">
    <source>
        <dbReference type="Proteomes" id="UP000095766"/>
    </source>
</evidence>